<comment type="caution">
    <text evidence="2">The sequence shown here is derived from an EMBL/GenBank/DDBJ whole genome shotgun (WGS) entry which is preliminary data.</text>
</comment>
<name>A0ABW9NWS3_9ACTN</name>
<feature type="compositionally biased region" description="Basic and acidic residues" evidence="1">
    <location>
        <begin position="130"/>
        <end position="143"/>
    </location>
</feature>
<gene>
    <name evidence="2" type="ORF">FFZ77_19435</name>
</gene>
<evidence type="ECO:0000256" key="1">
    <source>
        <dbReference type="SAM" id="MobiDB-lite"/>
    </source>
</evidence>
<sequence>MDEIAVVASALVAAMATDAWHQAREGLVALWRRVRPERAEEISGELEALHTQVLNARTEEDPAEMLQALETTWRIQLRALLRHDPQATGELRRILDEELAPALEPGERQRVYSVVQNTTVHGGTGIAVGRDYHEHRDTTAPKA</sequence>
<keyword evidence="3" id="KW-1185">Reference proteome</keyword>
<evidence type="ECO:0000313" key="3">
    <source>
        <dbReference type="Proteomes" id="UP000460558"/>
    </source>
</evidence>
<accession>A0ABW9NWS3</accession>
<dbReference type="Proteomes" id="UP000460558">
    <property type="component" value="Unassembled WGS sequence"/>
</dbReference>
<dbReference type="RefSeq" id="WP_153484772.1">
    <property type="nucleotide sequence ID" value="NZ_VDEQ01000210.1"/>
</dbReference>
<protein>
    <submittedName>
        <fullName evidence="2">Uncharacterized protein</fullName>
    </submittedName>
</protein>
<dbReference type="EMBL" id="VDEQ01000210">
    <property type="protein sequence ID" value="MQS37720.1"/>
    <property type="molecule type" value="Genomic_DNA"/>
</dbReference>
<reference evidence="2 3" key="1">
    <citation type="submission" date="2019-06" db="EMBL/GenBank/DDBJ databases">
        <title>Comparative genomics and metabolomics analyses of clavulanic acid producing Streptomyces species provides insight into specialized metabolism and evolution of beta-lactam biosynthetic gene clusters.</title>
        <authorList>
            <person name="Moore M.A."/>
            <person name="Cruz-Morales P."/>
            <person name="Barona Gomez F."/>
            <person name="Kapil T."/>
        </authorList>
    </citation>
    <scope>NUCLEOTIDE SEQUENCE [LARGE SCALE GENOMIC DNA]</scope>
    <source>
        <strain evidence="2 3">T-272</strain>
    </source>
</reference>
<feature type="region of interest" description="Disordered" evidence="1">
    <location>
        <begin position="123"/>
        <end position="143"/>
    </location>
</feature>
<evidence type="ECO:0000313" key="2">
    <source>
        <dbReference type="EMBL" id="MQS37720.1"/>
    </source>
</evidence>
<organism evidence="2 3">
    <name type="scientific">Streptomyces katsurahamanus</name>
    <dbReference type="NCBI Taxonomy" id="2577098"/>
    <lineage>
        <taxon>Bacteria</taxon>
        <taxon>Bacillati</taxon>
        <taxon>Actinomycetota</taxon>
        <taxon>Actinomycetes</taxon>
        <taxon>Kitasatosporales</taxon>
        <taxon>Streptomycetaceae</taxon>
        <taxon>Streptomyces</taxon>
    </lineage>
</organism>
<proteinExistence type="predicted"/>